<comment type="caution">
    <text evidence="1">The sequence shown here is derived from an EMBL/GenBank/DDBJ whole genome shotgun (WGS) entry which is preliminary data.</text>
</comment>
<accession>A0ACB9PJU4</accession>
<keyword evidence="2" id="KW-1185">Reference proteome</keyword>
<proteinExistence type="predicted"/>
<dbReference type="EMBL" id="CM039429">
    <property type="protein sequence ID" value="KAI4348787.1"/>
    <property type="molecule type" value="Genomic_DNA"/>
</dbReference>
<protein>
    <submittedName>
        <fullName evidence="1">Uncharacterized protein</fullName>
    </submittedName>
</protein>
<evidence type="ECO:0000313" key="2">
    <source>
        <dbReference type="Proteomes" id="UP000828941"/>
    </source>
</evidence>
<name>A0ACB9PJU4_BAUVA</name>
<reference evidence="1 2" key="1">
    <citation type="journal article" date="2022" name="DNA Res.">
        <title>Chromosomal-level genome assembly of the orchid tree Bauhinia variegata (Leguminosae; Cercidoideae) supports the allotetraploid origin hypothesis of Bauhinia.</title>
        <authorList>
            <person name="Zhong Y."/>
            <person name="Chen Y."/>
            <person name="Zheng D."/>
            <person name="Pang J."/>
            <person name="Liu Y."/>
            <person name="Luo S."/>
            <person name="Meng S."/>
            <person name="Qian L."/>
            <person name="Wei D."/>
            <person name="Dai S."/>
            <person name="Zhou R."/>
        </authorList>
    </citation>
    <scope>NUCLEOTIDE SEQUENCE [LARGE SCALE GENOMIC DNA]</scope>
    <source>
        <strain evidence="1">BV-YZ2020</strain>
    </source>
</reference>
<gene>
    <name evidence="1" type="ORF">L6164_009465</name>
</gene>
<evidence type="ECO:0000313" key="1">
    <source>
        <dbReference type="EMBL" id="KAI4348787.1"/>
    </source>
</evidence>
<organism evidence="1 2">
    <name type="scientific">Bauhinia variegata</name>
    <name type="common">Purple orchid tree</name>
    <name type="synonym">Phanera variegata</name>
    <dbReference type="NCBI Taxonomy" id="167791"/>
    <lineage>
        <taxon>Eukaryota</taxon>
        <taxon>Viridiplantae</taxon>
        <taxon>Streptophyta</taxon>
        <taxon>Embryophyta</taxon>
        <taxon>Tracheophyta</taxon>
        <taxon>Spermatophyta</taxon>
        <taxon>Magnoliopsida</taxon>
        <taxon>eudicotyledons</taxon>
        <taxon>Gunneridae</taxon>
        <taxon>Pentapetalae</taxon>
        <taxon>rosids</taxon>
        <taxon>fabids</taxon>
        <taxon>Fabales</taxon>
        <taxon>Fabaceae</taxon>
        <taxon>Cercidoideae</taxon>
        <taxon>Cercideae</taxon>
        <taxon>Bauhiniinae</taxon>
        <taxon>Bauhinia</taxon>
    </lineage>
</organism>
<sequence>MGTHSNSAAESEKRLHVSHFSHPHPLQLQPSNPPNTAAPNLTCSGCNLNITSGNDYYQCETCAFALHYLCYKMPMITRHPAHSTHDLVLLFIRPFPPATKATIKCFACGHYVTGFCYHCGECTNVYYHSLCLAMPISITISYHTHNMKLEFSPPYDFYCDLCQKPSYNGWLYRCNMCEFDTHLACAIQNLESKSLENPSFFKSNTLLKHITSTQLTNKNINGSVDKNIVAVGYELMHLVSQKIGGEITSNSKASAVSGWDKRLRSPKRKNITKLIELQKTEPSPVGSSAEKMTPRSDVASPSYQFSEGLFSIDLTKPFDPKSQLVTKEAGNLDATRSVGDQVKETTGHGVASKPMPQSMLSNSGQANQPFVLSNWPSFNSCNASRMKEAFLNAQTTGDFGRSSSQITYKQESVSPNSFTAPHAYD</sequence>
<dbReference type="Proteomes" id="UP000828941">
    <property type="component" value="Chromosome 4"/>
</dbReference>